<evidence type="ECO:0000313" key="3">
    <source>
        <dbReference type="Proteomes" id="UP000324800"/>
    </source>
</evidence>
<dbReference type="InterPro" id="IPR036915">
    <property type="entry name" value="Cyclin-like_sf"/>
</dbReference>
<dbReference type="PANTHER" id="PTHR15615:SF108">
    <property type="entry name" value="PROTEIN CNPPD1"/>
    <property type="match status" value="1"/>
</dbReference>
<evidence type="ECO:0000256" key="1">
    <source>
        <dbReference type="SAM" id="Phobius"/>
    </source>
</evidence>
<dbReference type="PANTHER" id="PTHR15615">
    <property type="match status" value="1"/>
</dbReference>
<dbReference type="EMBL" id="SNRW01006545">
    <property type="protein sequence ID" value="KAA6382872.1"/>
    <property type="molecule type" value="Genomic_DNA"/>
</dbReference>
<feature type="transmembrane region" description="Helical" evidence="1">
    <location>
        <begin position="108"/>
        <end position="126"/>
    </location>
</feature>
<dbReference type="Gene3D" id="1.10.472.10">
    <property type="entry name" value="Cyclin-like"/>
    <property type="match status" value="1"/>
</dbReference>
<name>A0A5J4VJW9_9EUKA</name>
<keyword evidence="1" id="KW-0812">Transmembrane</keyword>
<dbReference type="Proteomes" id="UP000324800">
    <property type="component" value="Unassembled WGS sequence"/>
</dbReference>
<dbReference type="GO" id="GO:0019901">
    <property type="term" value="F:protein kinase binding"/>
    <property type="evidence" value="ECO:0007669"/>
    <property type="project" value="InterPro"/>
</dbReference>
<organism evidence="2 3">
    <name type="scientific">Streblomastix strix</name>
    <dbReference type="NCBI Taxonomy" id="222440"/>
    <lineage>
        <taxon>Eukaryota</taxon>
        <taxon>Metamonada</taxon>
        <taxon>Preaxostyla</taxon>
        <taxon>Oxymonadida</taxon>
        <taxon>Streblomastigidae</taxon>
        <taxon>Streblomastix</taxon>
    </lineage>
</organism>
<proteinExistence type="predicted"/>
<sequence length="188" mass="21527">MTSTICQDKRESSNQISKSKFIDSCHVQTKSINTSRIYCQFQQLAVQKLVGIVCDAVPGADKFISVNRITLFLELLQQKLNLHIEEIIAAMELLQRFISKQQIKDDQVLRVSNVGMLIIVSFVLALKLSRDKILNNKVFANMFGVPIVNLNQSEICFLQIIDFELWVEFDNYSLLEDVPQINETIDTQ</sequence>
<comment type="caution">
    <text evidence="2">The sequence shown here is derived from an EMBL/GenBank/DDBJ whole genome shotgun (WGS) entry which is preliminary data.</text>
</comment>
<dbReference type="Pfam" id="PF08613">
    <property type="entry name" value="Cyclin"/>
    <property type="match status" value="1"/>
</dbReference>
<accession>A0A5J4VJW9</accession>
<dbReference type="SUPFAM" id="SSF47954">
    <property type="entry name" value="Cyclin-like"/>
    <property type="match status" value="1"/>
</dbReference>
<dbReference type="OrthoDB" id="286814at2759"/>
<reference evidence="2 3" key="1">
    <citation type="submission" date="2019-03" db="EMBL/GenBank/DDBJ databases">
        <title>Single cell metagenomics reveals metabolic interactions within the superorganism composed of flagellate Streblomastix strix and complex community of Bacteroidetes bacteria on its surface.</title>
        <authorList>
            <person name="Treitli S.C."/>
            <person name="Kolisko M."/>
            <person name="Husnik F."/>
            <person name="Keeling P."/>
            <person name="Hampl V."/>
        </authorList>
    </citation>
    <scope>NUCLEOTIDE SEQUENCE [LARGE SCALE GENOMIC DNA]</scope>
    <source>
        <strain evidence="2">ST1C</strain>
    </source>
</reference>
<dbReference type="InterPro" id="IPR013922">
    <property type="entry name" value="Cyclin_PHO80-like"/>
</dbReference>
<evidence type="ECO:0000313" key="2">
    <source>
        <dbReference type="EMBL" id="KAA6382872.1"/>
    </source>
</evidence>
<dbReference type="AlphaFoldDB" id="A0A5J4VJW9"/>
<keyword evidence="1" id="KW-0472">Membrane</keyword>
<keyword evidence="1" id="KW-1133">Transmembrane helix</keyword>
<gene>
    <name evidence="2" type="ORF">EZS28_021601</name>
</gene>
<protein>
    <recommendedName>
        <fullName evidence="4">Cyclin N-terminal domain-containing protein</fullName>
    </recommendedName>
</protein>
<evidence type="ECO:0008006" key="4">
    <source>
        <dbReference type="Google" id="ProtNLM"/>
    </source>
</evidence>